<sequence>MNDNRSSLDRRSFLSGSVSSMGVLSLGTTFTSMASANPWFETASLKSIGALQRPDSNGIRLPEGFTSRQVANSGSTVRRDDGSSTGYRWHDAPDGGAVFGVSDGGWIYTSNSETSSNGGAGALRFNGKGDLIDAYSILSGTDRNCAGGPTPWGTWLSCEETSRGQVYECDVFGRGASLRRGLGTFKHEAVAIDPAANQAYLTEDTGDGCFYRYTPSSISNGVMNLDQGLLEVAIVDGRGNVDWAEISNPNPSSRQTATRYQVRSATEFDGGEGIWYHDGDVYFTTKGDNRVWRYNIQSRTIGITYDRRSSSNPILSGVDNVTVTSDGHVLVAEDGGDMQIVVLGPYGDVYPLLQIVNESYSEITGPAITPSGDRMYFSSQRGGTRRDGATYEILGKFG</sequence>
<dbReference type="PANTHER" id="PTHR35399:SF2">
    <property type="entry name" value="DUF839 DOMAIN-CONTAINING PROTEIN"/>
    <property type="match status" value="1"/>
</dbReference>
<reference evidence="2" key="1">
    <citation type="submission" date="2017-04" db="EMBL/GenBank/DDBJ databases">
        <authorList>
            <person name="Varghese N."/>
            <person name="Submissions S."/>
        </authorList>
    </citation>
    <scope>NUCLEOTIDE SEQUENCE [LARGE SCALE GENOMIC DNA]</scope>
    <source>
        <strain evidence="2">RKEM611</strain>
    </source>
</reference>
<dbReference type="AlphaFoldDB" id="A0A1Y6CIG7"/>
<dbReference type="RefSeq" id="WP_132323315.1">
    <property type="nucleotide sequence ID" value="NZ_FWZT01000022.1"/>
</dbReference>
<dbReference type="STRING" id="1513793.SAMN06296036_12218"/>
<dbReference type="Pfam" id="PF07676">
    <property type="entry name" value="PD40"/>
    <property type="match status" value="1"/>
</dbReference>
<dbReference type="PANTHER" id="PTHR35399">
    <property type="entry name" value="SLR8030 PROTEIN"/>
    <property type="match status" value="1"/>
</dbReference>
<gene>
    <name evidence="1" type="ORF">SAMN06296036_12218</name>
</gene>
<dbReference type="EMBL" id="FWZT01000022">
    <property type="protein sequence ID" value="SMF64240.1"/>
    <property type="molecule type" value="Genomic_DNA"/>
</dbReference>
<dbReference type="InterPro" id="IPR006311">
    <property type="entry name" value="TAT_signal"/>
</dbReference>
<evidence type="ECO:0000313" key="2">
    <source>
        <dbReference type="Proteomes" id="UP000192907"/>
    </source>
</evidence>
<dbReference type="SUPFAM" id="SSF63829">
    <property type="entry name" value="Calcium-dependent phosphotriesterase"/>
    <property type="match status" value="1"/>
</dbReference>
<dbReference type="Proteomes" id="UP000192907">
    <property type="component" value="Unassembled WGS sequence"/>
</dbReference>
<dbReference type="OrthoDB" id="9801383at2"/>
<organism evidence="1 2">
    <name type="scientific">Pseudobacteriovorax antillogorgiicola</name>
    <dbReference type="NCBI Taxonomy" id="1513793"/>
    <lineage>
        <taxon>Bacteria</taxon>
        <taxon>Pseudomonadati</taxon>
        <taxon>Bdellovibrionota</taxon>
        <taxon>Oligoflexia</taxon>
        <taxon>Oligoflexales</taxon>
        <taxon>Pseudobacteriovoracaceae</taxon>
        <taxon>Pseudobacteriovorax</taxon>
    </lineage>
</organism>
<dbReference type="PROSITE" id="PS51318">
    <property type="entry name" value="TAT"/>
    <property type="match status" value="1"/>
</dbReference>
<proteinExistence type="predicted"/>
<name>A0A1Y6CIG7_9BACT</name>
<evidence type="ECO:0000313" key="1">
    <source>
        <dbReference type="EMBL" id="SMF64240.1"/>
    </source>
</evidence>
<dbReference type="InterPro" id="IPR008557">
    <property type="entry name" value="PhoX"/>
</dbReference>
<protein>
    <submittedName>
        <fullName evidence="1">WD40-like Beta Propeller Repeat</fullName>
    </submittedName>
</protein>
<accession>A0A1Y6CIG7</accession>
<keyword evidence="2" id="KW-1185">Reference proteome</keyword>
<dbReference type="InterPro" id="IPR011659">
    <property type="entry name" value="WD40"/>
</dbReference>
<dbReference type="Pfam" id="PF05787">
    <property type="entry name" value="PhoX"/>
    <property type="match status" value="2"/>
</dbReference>